<evidence type="ECO:0000313" key="2">
    <source>
        <dbReference type="EMBL" id="RVW75939.1"/>
    </source>
</evidence>
<reference evidence="2 3" key="1">
    <citation type="journal article" date="2018" name="PLoS Genet.">
        <title>Population sequencing reveals clonal diversity and ancestral inbreeding in the grapevine cultivar Chardonnay.</title>
        <authorList>
            <person name="Roach M.J."/>
            <person name="Johnson D.L."/>
            <person name="Bohlmann J."/>
            <person name="van Vuuren H.J."/>
            <person name="Jones S.J."/>
            <person name="Pretorius I.S."/>
            <person name="Schmidt S.A."/>
            <person name="Borneman A.R."/>
        </authorList>
    </citation>
    <scope>NUCLEOTIDE SEQUENCE [LARGE SCALE GENOMIC DNA]</scope>
    <source>
        <strain evidence="3">cv. Chardonnay</strain>
        <tissue evidence="2">Leaf</tissue>
    </source>
</reference>
<protein>
    <submittedName>
        <fullName evidence="2">Uncharacterized protein</fullName>
    </submittedName>
</protein>
<organism evidence="2 3">
    <name type="scientific">Vitis vinifera</name>
    <name type="common">Grape</name>
    <dbReference type="NCBI Taxonomy" id="29760"/>
    <lineage>
        <taxon>Eukaryota</taxon>
        <taxon>Viridiplantae</taxon>
        <taxon>Streptophyta</taxon>
        <taxon>Embryophyta</taxon>
        <taxon>Tracheophyta</taxon>
        <taxon>Spermatophyta</taxon>
        <taxon>Magnoliopsida</taxon>
        <taxon>eudicotyledons</taxon>
        <taxon>Gunneridae</taxon>
        <taxon>Pentapetalae</taxon>
        <taxon>rosids</taxon>
        <taxon>Vitales</taxon>
        <taxon>Vitaceae</taxon>
        <taxon>Viteae</taxon>
        <taxon>Vitis</taxon>
    </lineage>
</organism>
<sequence length="306" mass="33677">MFGDQANVVDQFKPNNYAPYGNNVQYSISSSPTSILCKKKESSFSPHQNPKSIHELKAQEGESLKVREVKAVITLRSESEEGDHDSSVDEEPRIVIKKDMMKKNMSPPFLKLCMRGLNVTKKAFLTEQVSVIIQCKSLVKYKDPGGPPLVVPPMFFRLSRPMLLPPYRAERASLRHYTSCSYSLYFSTFSAIPEATSAIPLDAAPTSEPSITISVPEFQALVSTFQTLTATHAAYSDNWTISAPNKPTDYCSMPDTTAPRRDPDPTTSGGPHRCLSFGDPPFQTQPVDLVTVPLATPSSPPEATTT</sequence>
<proteinExistence type="predicted"/>
<dbReference type="AlphaFoldDB" id="A0A438GUQ3"/>
<name>A0A438GUQ3_VITVI</name>
<accession>A0A438GUQ3</accession>
<gene>
    <name evidence="2" type="ORF">CK203_051843</name>
</gene>
<comment type="caution">
    <text evidence="2">The sequence shown here is derived from an EMBL/GenBank/DDBJ whole genome shotgun (WGS) entry which is preliminary data.</text>
</comment>
<feature type="compositionally biased region" description="Low complexity" evidence="1">
    <location>
        <begin position="293"/>
        <end position="306"/>
    </location>
</feature>
<dbReference type="EMBL" id="QGNW01000338">
    <property type="protein sequence ID" value="RVW75939.1"/>
    <property type="molecule type" value="Genomic_DNA"/>
</dbReference>
<feature type="region of interest" description="Disordered" evidence="1">
    <location>
        <begin position="246"/>
        <end position="306"/>
    </location>
</feature>
<dbReference type="Proteomes" id="UP000288805">
    <property type="component" value="Unassembled WGS sequence"/>
</dbReference>
<evidence type="ECO:0000256" key="1">
    <source>
        <dbReference type="SAM" id="MobiDB-lite"/>
    </source>
</evidence>
<evidence type="ECO:0000313" key="3">
    <source>
        <dbReference type="Proteomes" id="UP000288805"/>
    </source>
</evidence>